<dbReference type="AlphaFoldDB" id="A0A9Q3HK09"/>
<proteinExistence type="predicted"/>
<dbReference type="EMBL" id="AVOT02020256">
    <property type="protein sequence ID" value="MBW0508316.1"/>
    <property type="molecule type" value="Genomic_DNA"/>
</dbReference>
<sequence>MPRHSTPFTEENLSVKRRLTPFLGENPVCAKDIPKPEEWPKFCGEVEYNHIELIRTIDMLQEDIHMPDEIIVGKLRSLFIRTAKKWYYKMRLDRGKHDWQKDEPLTWFLKQKDRFSALHQDMSDSMINIKIFRKCGGELEHSIKCRCLEPCPTEDYINAMEDIITRKRIGKIWTRVPI</sequence>
<name>A0A9Q3HK09_9BASI</name>
<keyword evidence="2" id="KW-1185">Reference proteome</keyword>
<reference evidence="1" key="1">
    <citation type="submission" date="2021-03" db="EMBL/GenBank/DDBJ databases">
        <title>Draft genome sequence of rust myrtle Austropuccinia psidii MF-1, a brazilian biotype.</title>
        <authorList>
            <person name="Quecine M.C."/>
            <person name="Pachon D.M.R."/>
            <person name="Bonatelli M.L."/>
            <person name="Correr F.H."/>
            <person name="Franceschini L.M."/>
            <person name="Leite T.F."/>
            <person name="Margarido G.R.A."/>
            <person name="Almeida C.A."/>
            <person name="Ferrarezi J.A."/>
            <person name="Labate C.A."/>
        </authorList>
    </citation>
    <scope>NUCLEOTIDE SEQUENCE</scope>
    <source>
        <strain evidence="1">MF-1</strain>
    </source>
</reference>
<accession>A0A9Q3HK09</accession>
<protein>
    <submittedName>
        <fullName evidence="1">Uncharacterized protein</fullName>
    </submittedName>
</protein>
<organism evidence="1 2">
    <name type="scientific">Austropuccinia psidii MF-1</name>
    <dbReference type="NCBI Taxonomy" id="1389203"/>
    <lineage>
        <taxon>Eukaryota</taxon>
        <taxon>Fungi</taxon>
        <taxon>Dikarya</taxon>
        <taxon>Basidiomycota</taxon>
        <taxon>Pucciniomycotina</taxon>
        <taxon>Pucciniomycetes</taxon>
        <taxon>Pucciniales</taxon>
        <taxon>Sphaerophragmiaceae</taxon>
        <taxon>Austropuccinia</taxon>
    </lineage>
</organism>
<evidence type="ECO:0000313" key="2">
    <source>
        <dbReference type="Proteomes" id="UP000765509"/>
    </source>
</evidence>
<gene>
    <name evidence="1" type="ORF">O181_048031</name>
</gene>
<comment type="caution">
    <text evidence="1">The sequence shown here is derived from an EMBL/GenBank/DDBJ whole genome shotgun (WGS) entry which is preliminary data.</text>
</comment>
<dbReference type="Proteomes" id="UP000765509">
    <property type="component" value="Unassembled WGS sequence"/>
</dbReference>
<evidence type="ECO:0000313" key="1">
    <source>
        <dbReference type="EMBL" id="MBW0508316.1"/>
    </source>
</evidence>
<dbReference type="OrthoDB" id="2507294at2759"/>